<evidence type="ECO:0000256" key="7">
    <source>
        <dbReference type="ARBA" id="ARBA00022801"/>
    </source>
</evidence>
<dbReference type="RefSeq" id="WP_087678007.1">
    <property type="nucleotide sequence ID" value="NZ_FUWV01000002.1"/>
</dbReference>
<dbReference type="InterPro" id="IPR023596">
    <property type="entry name" value="Peptidase_PrsW_arch/bac"/>
</dbReference>
<gene>
    <name evidence="11" type="ORF">SAMN02745973_00571</name>
</gene>
<dbReference type="GO" id="GO:0005886">
    <property type="term" value="C:plasma membrane"/>
    <property type="evidence" value="ECO:0007669"/>
    <property type="project" value="UniProtKB-SubCell"/>
</dbReference>
<dbReference type="InterPro" id="IPR026898">
    <property type="entry name" value="PrsW"/>
</dbReference>
<dbReference type="Proteomes" id="UP000196365">
    <property type="component" value="Unassembled WGS sequence"/>
</dbReference>
<evidence type="ECO:0000256" key="6">
    <source>
        <dbReference type="ARBA" id="ARBA00022692"/>
    </source>
</evidence>
<organism evidence="11 12">
    <name type="scientific">Garciella nitratireducens DSM 15102</name>
    <dbReference type="NCBI Taxonomy" id="1121911"/>
    <lineage>
        <taxon>Bacteria</taxon>
        <taxon>Bacillati</taxon>
        <taxon>Bacillota</taxon>
        <taxon>Clostridia</taxon>
        <taxon>Eubacteriales</taxon>
        <taxon>Eubacteriaceae</taxon>
        <taxon>Garciella</taxon>
    </lineage>
</organism>
<dbReference type="PANTHER" id="PTHR36844">
    <property type="entry name" value="PROTEASE PRSW"/>
    <property type="match status" value="1"/>
</dbReference>
<protein>
    <recommendedName>
        <fullName evidence="3">Protease PrsW</fullName>
    </recommendedName>
</protein>
<feature type="transmembrane region" description="Helical" evidence="10">
    <location>
        <begin position="135"/>
        <end position="159"/>
    </location>
</feature>
<dbReference type="PIRSF" id="PIRSF016933">
    <property type="entry name" value="PrsW"/>
    <property type="match status" value="1"/>
</dbReference>
<name>A0A1T4KJU5_9FIRM</name>
<evidence type="ECO:0000313" key="12">
    <source>
        <dbReference type="Proteomes" id="UP000196365"/>
    </source>
</evidence>
<dbReference type="Pfam" id="PF13367">
    <property type="entry name" value="PrsW-protease"/>
    <property type="match status" value="1"/>
</dbReference>
<feature type="transmembrane region" description="Helical" evidence="10">
    <location>
        <begin position="103"/>
        <end position="123"/>
    </location>
</feature>
<evidence type="ECO:0000256" key="4">
    <source>
        <dbReference type="ARBA" id="ARBA00022475"/>
    </source>
</evidence>
<accession>A0A1T4KJU5</accession>
<comment type="subcellular location">
    <subcellularLocation>
        <location evidence="1">Cell membrane</location>
        <topology evidence="1">Multi-pass membrane protein</topology>
    </subcellularLocation>
</comment>
<dbReference type="GO" id="GO:0008233">
    <property type="term" value="F:peptidase activity"/>
    <property type="evidence" value="ECO:0007669"/>
    <property type="project" value="UniProtKB-KW"/>
</dbReference>
<proteinExistence type="inferred from homology"/>
<evidence type="ECO:0000256" key="10">
    <source>
        <dbReference type="SAM" id="Phobius"/>
    </source>
</evidence>
<evidence type="ECO:0000256" key="8">
    <source>
        <dbReference type="ARBA" id="ARBA00022989"/>
    </source>
</evidence>
<keyword evidence="4" id="KW-1003">Cell membrane</keyword>
<feature type="transmembrane region" description="Helical" evidence="10">
    <location>
        <begin position="34"/>
        <end position="55"/>
    </location>
</feature>
<evidence type="ECO:0000256" key="2">
    <source>
        <dbReference type="ARBA" id="ARBA00009165"/>
    </source>
</evidence>
<keyword evidence="8 10" id="KW-1133">Transmembrane helix</keyword>
<evidence type="ECO:0000256" key="5">
    <source>
        <dbReference type="ARBA" id="ARBA00022670"/>
    </source>
</evidence>
<dbReference type="OrthoDB" id="5504276at2"/>
<keyword evidence="7" id="KW-0378">Hydrolase</keyword>
<dbReference type="PANTHER" id="PTHR36844:SF1">
    <property type="entry name" value="PROTEASE PRSW"/>
    <property type="match status" value="1"/>
</dbReference>
<feature type="transmembrane region" description="Helical" evidence="10">
    <location>
        <begin position="6"/>
        <end position="22"/>
    </location>
</feature>
<evidence type="ECO:0000256" key="9">
    <source>
        <dbReference type="ARBA" id="ARBA00023136"/>
    </source>
</evidence>
<sequence length="232" mass="27255">MHISLYLVAILPTIIIAWIIYFHDRYEKEPIGLVLKTFVLGGIIILPTLVIENLFLCMQSFLRIGETFYISFIVSGFTEEFLKRQVVLRVVYKSREFNEKFDGIAYCVYAALGFATIENIMYITNQHALQPLIGIYRGIFSVPAHCLFAITMGYYLSLAKFSKNTFKKNKYLNKSLWVPVIFHGIFNFILLSNIPYLMMLFVPFVIYLWLINIKRLRIYTIDSQRRNKNLRE</sequence>
<evidence type="ECO:0000256" key="3">
    <source>
        <dbReference type="ARBA" id="ARBA00018997"/>
    </source>
</evidence>
<keyword evidence="12" id="KW-1185">Reference proteome</keyword>
<evidence type="ECO:0000256" key="1">
    <source>
        <dbReference type="ARBA" id="ARBA00004651"/>
    </source>
</evidence>
<dbReference type="AlphaFoldDB" id="A0A1T4KJU5"/>
<reference evidence="11 12" key="1">
    <citation type="submission" date="2017-02" db="EMBL/GenBank/DDBJ databases">
        <authorList>
            <person name="Peterson S.W."/>
        </authorList>
    </citation>
    <scope>NUCLEOTIDE SEQUENCE [LARGE SCALE GENOMIC DNA]</scope>
    <source>
        <strain evidence="11 12">DSM 15102</strain>
    </source>
</reference>
<evidence type="ECO:0000313" key="11">
    <source>
        <dbReference type="EMBL" id="SJZ42689.1"/>
    </source>
</evidence>
<keyword evidence="6 10" id="KW-0812">Transmembrane</keyword>
<comment type="similarity">
    <text evidence="2">Belongs to the protease PrsW family.</text>
</comment>
<feature type="transmembrane region" description="Helical" evidence="10">
    <location>
        <begin position="171"/>
        <end position="190"/>
    </location>
</feature>
<dbReference type="EMBL" id="FUWV01000002">
    <property type="protein sequence ID" value="SJZ42689.1"/>
    <property type="molecule type" value="Genomic_DNA"/>
</dbReference>
<dbReference type="GO" id="GO:0006508">
    <property type="term" value="P:proteolysis"/>
    <property type="evidence" value="ECO:0007669"/>
    <property type="project" value="UniProtKB-KW"/>
</dbReference>
<feature type="transmembrane region" description="Helical" evidence="10">
    <location>
        <begin position="196"/>
        <end position="213"/>
    </location>
</feature>
<keyword evidence="9 10" id="KW-0472">Membrane</keyword>
<keyword evidence="5" id="KW-0645">Protease</keyword>